<dbReference type="OrthoDB" id="371976at2759"/>
<dbReference type="AlphaFoldDB" id="A0A1D3TLK1"/>
<evidence type="ECO:0000313" key="2">
    <source>
        <dbReference type="Proteomes" id="UP000242942"/>
    </source>
</evidence>
<gene>
    <name evidence="1" type="primary">PocGH01_12068700</name>
    <name evidence="1" type="ORF">POCGH01_12068700</name>
</gene>
<organism evidence="1 2">
    <name type="scientific">Plasmodium ovale</name>
    <name type="common">malaria parasite P. ovale</name>
    <dbReference type="NCBI Taxonomy" id="36330"/>
    <lineage>
        <taxon>Eukaryota</taxon>
        <taxon>Sar</taxon>
        <taxon>Alveolata</taxon>
        <taxon>Apicomplexa</taxon>
        <taxon>Aconoidasida</taxon>
        <taxon>Haemosporida</taxon>
        <taxon>Plasmodiidae</taxon>
        <taxon>Plasmodium</taxon>
        <taxon>Plasmodium (Plasmodium)</taxon>
    </lineage>
</organism>
<protein>
    <submittedName>
        <fullName evidence="1">Uncharacterized protein</fullName>
    </submittedName>
</protein>
<name>A0A1D3TLK1_PLAOA</name>
<accession>A0A1D3TLK1</accession>
<dbReference type="EMBL" id="LT594593">
    <property type="protein sequence ID" value="SCP05821.1"/>
    <property type="molecule type" value="Genomic_DNA"/>
</dbReference>
<dbReference type="VEuPathDB" id="PlasmoDB:PocGH01_12068700"/>
<proteinExistence type="predicted"/>
<keyword evidence="2" id="KW-1185">Reference proteome</keyword>
<dbReference type="VEuPathDB" id="PlasmoDB:POWCR01_120063400"/>
<evidence type="ECO:0000313" key="1">
    <source>
        <dbReference type="EMBL" id="SCP05821.1"/>
    </source>
</evidence>
<sequence length="774" mass="89927">MGERQPPVNVSSSSRVHINREKYTISEGKKKTFFEKIQRKNDYCGNNDNDVGCPWGGIKNDSFLKRWRYRPKYAWGDLSEAYVLWKSVPTSAEVASSGFAMWEAACILWDTLDSKDEKSVDLLCDQTYAYFTKNGREIFQRDVLPNFILNAKKLSQVRRELFDGEEDHTNRFMNDNKSELKRFANENNLCLMINSDESFIPAGEKKKKKSSMVILSKGAFFNIIKSCIKKSNEELLTGQENTLTETILHMSKNKEMYFITKGENTILIKYGPNEWGNFSPCEGRRYGLIGAMGKYQMREKNSHCKGYPHLRKDLEVIVKENVLNEVIHRSIIQVVKSIKGRGAEAEDEEAIMETPLYRGSKKHKKCEKHEKCQKCTHCAKRAKCVKCYQAKYQKVIEKHKDPLTILKSFLERDNSPLNYLKITNELRECTFQPNVWKFIEADVKSMSSKQWLGNEKKRDKNSSQELEMLHNKSDSVIIAEVRNSLLKEDLMKHSNSAKRESNIKYLQLCHLHYGAKGGKRTTSGKQPTHRRSRHVKRAISNVCTRSCFVNVNEKTKSRISSTNGKNTWVNELRGGYMRNYFNFSKQERNETKYQSKREKWIDQTGWNSEIRLNERTLSTKVVPNFELLKKFESSSHDVDIDTIEGFFPAFFSKKGDKISPLKKCTNYSKTEEAQFRKQNLEDSIRERNKKGNSRNIPYHIATPTICNSAKREYDVQRKLAEEKNSLHNLIKLCSFSYPLPTPKIITIKNDNSSLEEIEKELLSLPRSVHFRKNV</sequence>
<dbReference type="Proteomes" id="UP000242942">
    <property type="component" value="Chromosome 12"/>
</dbReference>
<reference evidence="1 2" key="1">
    <citation type="submission" date="2016-06" db="EMBL/GenBank/DDBJ databases">
        <authorList>
            <consortium name="Pathogen Informatics"/>
        </authorList>
    </citation>
    <scope>NUCLEOTIDE SEQUENCE [LARGE SCALE GENOMIC DNA]</scope>
    <source>
        <strain evidence="1">PocGH01</strain>
    </source>
</reference>